<protein>
    <submittedName>
        <fullName evidence="1">Uncharacterized protein</fullName>
    </submittedName>
</protein>
<dbReference type="EMBL" id="LXQA010323525">
    <property type="protein sequence ID" value="MCI43908.1"/>
    <property type="molecule type" value="Genomic_DNA"/>
</dbReference>
<organism evidence="1 2">
    <name type="scientific">Trifolium medium</name>
    <dbReference type="NCBI Taxonomy" id="97028"/>
    <lineage>
        <taxon>Eukaryota</taxon>
        <taxon>Viridiplantae</taxon>
        <taxon>Streptophyta</taxon>
        <taxon>Embryophyta</taxon>
        <taxon>Tracheophyta</taxon>
        <taxon>Spermatophyta</taxon>
        <taxon>Magnoliopsida</taxon>
        <taxon>eudicotyledons</taxon>
        <taxon>Gunneridae</taxon>
        <taxon>Pentapetalae</taxon>
        <taxon>rosids</taxon>
        <taxon>fabids</taxon>
        <taxon>Fabales</taxon>
        <taxon>Fabaceae</taxon>
        <taxon>Papilionoideae</taxon>
        <taxon>50 kb inversion clade</taxon>
        <taxon>NPAAA clade</taxon>
        <taxon>Hologalegina</taxon>
        <taxon>IRL clade</taxon>
        <taxon>Trifolieae</taxon>
        <taxon>Trifolium</taxon>
    </lineage>
</organism>
<comment type="caution">
    <text evidence="1">The sequence shown here is derived from an EMBL/GenBank/DDBJ whole genome shotgun (WGS) entry which is preliminary data.</text>
</comment>
<feature type="non-terminal residue" evidence="1">
    <location>
        <position position="1"/>
    </location>
</feature>
<proteinExistence type="predicted"/>
<evidence type="ECO:0000313" key="1">
    <source>
        <dbReference type="EMBL" id="MCI43908.1"/>
    </source>
</evidence>
<dbReference type="AlphaFoldDB" id="A0A392S509"/>
<evidence type="ECO:0000313" key="2">
    <source>
        <dbReference type="Proteomes" id="UP000265520"/>
    </source>
</evidence>
<keyword evidence="2" id="KW-1185">Reference proteome</keyword>
<reference evidence="1 2" key="1">
    <citation type="journal article" date="2018" name="Front. Plant Sci.">
        <title>Red Clover (Trifolium pratense) and Zigzag Clover (T. medium) - A Picture of Genomic Similarities and Differences.</title>
        <authorList>
            <person name="Dluhosova J."/>
            <person name="Istvanek J."/>
            <person name="Nedelnik J."/>
            <person name="Repkova J."/>
        </authorList>
    </citation>
    <scope>NUCLEOTIDE SEQUENCE [LARGE SCALE GENOMIC DNA]</scope>
    <source>
        <strain evidence="2">cv. 10/8</strain>
        <tissue evidence="1">Leaf</tissue>
    </source>
</reference>
<name>A0A392S509_9FABA</name>
<dbReference type="Proteomes" id="UP000265520">
    <property type="component" value="Unassembled WGS sequence"/>
</dbReference>
<sequence length="20" mass="2168">GAHDRAELGMLKAELKVELS</sequence>
<accession>A0A392S509</accession>